<gene>
    <name evidence="2" type="ORF">G6F50_017950</name>
</gene>
<dbReference type="EMBL" id="JAANIU010014902">
    <property type="protein sequence ID" value="KAG1529508.1"/>
    <property type="molecule type" value="Genomic_DNA"/>
</dbReference>
<dbReference type="AlphaFoldDB" id="A0A9P6XPM9"/>
<feature type="region of interest" description="Disordered" evidence="1">
    <location>
        <begin position="1"/>
        <end position="70"/>
    </location>
</feature>
<organism evidence="2 3">
    <name type="scientific">Rhizopus delemar</name>
    <dbReference type="NCBI Taxonomy" id="936053"/>
    <lineage>
        <taxon>Eukaryota</taxon>
        <taxon>Fungi</taxon>
        <taxon>Fungi incertae sedis</taxon>
        <taxon>Mucoromycota</taxon>
        <taxon>Mucoromycotina</taxon>
        <taxon>Mucoromycetes</taxon>
        <taxon>Mucorales</taxon>
        <taxon>Mucorineae</taxon>
        <taxon>Rhizopodaceae</taxon>
        <taxon>Rhizopus</taxon>
    </lineage>
</organism>
<accession>A0A9P6XPM9</accession>
<evidence type="ECO:0000313" key="3">
    <source>
        <dbReference type="Proteomes" id="UP000740926"/>
    </source>
</evidence>
<evidence type="ECO:0000256" key="1">
    <source>
        <dbReference type="SAM" id="MobiDB-lite"/>
    </source>
</evidence>
<reference evidence="2 3" key="1">
    <citation type="journal article" date="2020" name="Microb. Genom.">
        <title>Genetic diversity of clinical and environmental Mucorales isolates obtained from an investigation of mucormycosis cases among solid organ transplant recipients.</title>
        <authorList>
            <person name="Nguyen M.H."/>
            <person name="Kaul D."/>
            <person name="Muto C."/>
            <person name="Cheng S.J."/>
            <person name="Richter R.A."/>
            <person name="Bruno V.M."/>
            <person name="Liu G."/>
            <person name="Beyhan S."/>
            <person name="Sundermann A.J."/>
            <person name="Mounaud S."/>
            <person name="Pasculle A.W."/>
            <person name="Nierman W.C."/>
            <person name="Driscoll E."/>
            <person name="Cumbie R."/>
            <person name="Clancy C.J."/>
            <person name="Dupont C.L."/>
        </authorList>
    </citation>
    <scope>NUCLEOTIDE SEQUENCE [LARGE SCALE GENOMIC DNA]</scope>
    <source>
        <strain evidence="2 3">GL24</strain>
    </source>
</reference>
<dbReference type="Proteomes" id="UP000740926">
    <property type="component" value="Unassembled WGS sequence"/>
</dbReference>
<proteinExistence type="predicted"/>
<sequence>MDSTPRSAAIGKASQKLQRSTKAAPNEPDHKLDRPIQTTAPSTPAMAPSMVLPGLTRGASLRLPKARPAK</sequence>
<comment type="caution">
    <text evidence="2">The sequence shown here is derived from an EMBL/GenBank/DDBJ whole genome shotgun (WGS) entry which is preliminary data.</text>
</comment>
<name>A0A9P6XPM9_9FUNG</name>
<keyword evidence="3" id="KW-1185">Reference proteome</keyword>
<protein>
    <submittedName>
        <fullName evidence="2">Uncharacterized protein</fullName>
    </submittedName>
</protein>
<evidence type="ECO:0000313" key="2">
    <source>
        <dbReference type="EMBL" id="KAG1529508.1"/>
    </source>
</evidence>